<name>A0ACB7UN22_DIOAL</name>
<evidence type="ECO:0000313" key="1">
    <source>
        <dbReference type="EMBL" id="KAH7661859.1"/>
    </source>
</evidence>
<evidence type="ECO:0000313" key="2">
    <source>
        <dbReference type="Proteomes" id="UP000827976"/>
    </source>
</evidence>
<dbReference type="Proteomes" id="UP000827976">
    <property type="component" value="Chromosome 15"/>
</dbReference>
<dbReference type="EMBL" id="CM037025">
    <property type="protein sequence ID" value="KAH7661859.1"/>
    <property type="molecule type" value="Genomic_DNA"/>
</dbReference>
<keyword evidence="2" id="KW-1185">Reference proteome</keyword>
<organism evidence="1 2">
    <name type="scientific">Dioscorea alata</name>
    <name type="common">Purple yam</name>
    <dbReference type="NCBI Taxonomy" id="55571"/>
    <lineage>
        <taxon>Eukaryota</taxon>
        <taxon>Viridiplantae</taxon>
        <taxon>Streptophyta</taxon>
        <taxon>Embryophyta</taxon>
        <taxon>Tracheophyta</taxon>
        <taxon>Spermatophyta</taxon>
        <taxon>Magnoliopsida</taxon>
        <taxon>Liliopsida</taxon>
        <taxon>Dioscoreales</taxon>
        <taxon>Dioscoreaceae</taxon>
        <taxon>Dioscorea</taxon>
    </lineage>
</organism>
<accession>A0ACB7UN22</accession>
<sequence>MAAPFHRILSPSSLLLLLFLFSTSSASTFYEILTDYGLPQGLFPDAVKEYSLSSDGDFVVELYKPCYVLFTDLFHYEKTITGKLEYGQISNLSGIQVKKSFVWLGIDGIVAGPDGRALEFTVGFLSEKRPVGLFAEIPHCRSKPGTSCRGAESLSLISEV</sequence>
<reference evidence="2" key="1">
    <citation type="journal article" date="2022" name="Nat. Commun.">
        <title>Chromosome evolution and the genetic basis of agronomically important traits in greater yam.</title>
        <authorList>
            <person name="Bredeson J.V."/>
            <person name="Lyons J.B."/>
            <person name="Oniyinde I.O."/>
            <person name="Okereke N.R."/>
            <person name="Kolade O."/>
            <person name="Nnabue I."/>
            <person name="Nwadili C.O."/>
            <person name="Hribova E."/>
            <person name="Parker M."/>
            <person name="Nwogha J."/>
            <person name="Shu S."/>
            <person name="Carlson J."/>
            <person name="Kariba R."/>
            <person name="Muthemba S."/>
            <person name="Knop K."/>
            <person name="Barton G.J."/>
            <person name="Sherwood A.V."/>
            <person name="Lopez-Montes A."/>
            <person name="Asiedu R."/>
            <person name="Jamnadass R."/>
            <person name="Muchugi A."/>
            <person name="Goodstein D."/>
            <person name="Egesi C.N."/>
            <person name="Featherston J."/>
            <person name="Asfaw A."/>
            <person name="Simpson G.G."/>
            <person name="Dolezel J."/>
            <person name="Hendre P.S."/>
            <person name="Van Deynze A."/>
            <person name="Kumar P.L."/>
            <person name="Obidiegwu J.E."/>
            <person name="Bhattacharjee R."/>
            <person name="Rokhsar D.S."/>
        </authorList>
    </citation>
    <scope>NUCLEOTIDE SEQUENCE [LARGE SCALE GENOMIC DNA]</scope>
    <source>
        <strain evidence="2">cv. TDa95/00328</strain>
    </source>
</reference>
<gene>
    <name evidence="1" type="ORF">IHE45_15G092100</name>
</gene>
<comment type="caution">
    <text evidence="1">The sequence shown here is derived from an EMBL/GenBank/DDBJ whole genome shotgun (WGS) entry which is preliminary data.</text>
</comment>
<proteinExistence type="predicted"/>
<protein>
    <submittedName>
        <fullName evidence="1">At5g01610-like protein</fullName>
    </submittedName>
</protein>